<dbReference type="InterPro" id="IPR007396">
    <property type="entry name" value="TR_PAI2-type"/>
</dbReference>
<dbReference type="InterPro" id="IPR012349">
    <property type="entry name" value="Split_barrel_FMN-bd"/>
</dbReference>
<dbReference type="AlphaFoldDB" id="A0A556CAP4"/>
<dbReference type="EMBL" id="VLTK01000008">
    <property type="protein sequence ID" value="TSI14522.1"/>
    <property type="molecule type" value="Genomic_DNA"/>
</dbReference>
<proteinExistence type="predicted"/>
<organism evidence="2 3">
    <name type="scientific">Brevibacterium aurantiacum</name>
    <dbReference type="NCBI Taxonomy" id="273384"/>
    <lineage>
        <taxon>Bacteria</taxon>
        <taxon>Bacillati</taxon>
        <taxon>Actinomycetota</taxon>
        <taxon>Actinomycetes</taxon>
        <taxon>Micrococcales</taxon>
        <taxon>Brevibacteriaceae</taxon>
        <taxon>Brevibacterium</taxon>
    </lineage>
</organism>
<comment type="caution">
    <text evidence="2">The sequence shown here is derived from an EMBL/GenBank/DDBJ whole genome shotgun (WGS) entry which is preliminary data.</text>
</comment>
<feature type="region of interest" description="Disordered" evidence="1">
    <location>
        <begin position="168"/>
        <end position="227"/>
    </location>
</feature>
<reference evidence="2 3" key="1">
    <citation type="submission" date="2019-07" db="EMBL/GenBank/DDBJ databases">
        <title>Draft genome sequence of Brevibacterium aurantiacum XU54 isolated from Xinjiang China.</title>
        <authorList>
            <person name="Xu X."/>
        </authorList>
    </citation>
    <scope>NUCLEOTIDE SEQUENCE [LARGE SCALE GENOMIC DNA]</scope>
    <source>
        <strain evidence="2 3">XU54</strain>
    </source>
</reference>
<dbReference type="OrthoDB" id="9794948at2"/>
<evidence type="ECO:0000313" key="3">
    <source>
        <dbReference type="Proteomes" id="UP000316406"/>
    </source>
</evidence>
<feature type="compositionally biased region" description="Basic and acidic residues" evidence="1">
    <location>
        <begin position="175"/>
        <end position="186"/>
    </location>
</feature>
<accession>A0A556CAP4</accession>
<dbReference type="RefSeq" id="WP_143923230.1">
    <property type="nucleotide sequence ID" value="NZ_VLTK01000008.1"/>
</dbReference>
<protein>
    <submittedName>
        <fullName evidence="2">FMN-binding negative transcriptional regulator</fullName>
    </submittedName>
</protein>
<keyword evidence="3" id="KW-1185">Reference proteome</keyword>
<dbReference type="SUPFAM" id="SSF50475">
    <property type="entry name" value="FMN-binding split barrel"/>
    <property type="match status" value="1"/>
</dbReference>
<gene>
    <name evidence="2" type="ORF">FO013_14205</name>
</gene>
<sequence>MWINPLFEVDALDELDQLLAENSLATLVVENPLRAAHVPILLEDSVDGILLSGHITRSDPVEQSLREGGEALAIVHGPRAYVSAGWYDDPGLPTYNFSVVHLAGTTTMMDEDALREHLIDLVRREEIQKDPKSEVPWEMDETARQRLEKLLPLVSGFWIRVEKAQAKAKMGQNRSADDRDRTRAHLDGAAGLEPREVSARMGAMDDGTGGRRGASPTVAATERQKEQ</sequence>
<dbReference type="PANTHER" id="PTHR35802:SF1">
    <property type="entry name" value="PROTEASE SYNTHASE AND SPORULATION PROTEIN PAI 2"/>
    <property type="match status" value="1"/>
</dbReference>
<dbReference type="PANTHER" id="PTHR35802">
    <property type="entry name" value="PROTEASE SYNTHASE AND SPORULATION PROTEIN PAI 2"/>
    <property type="match status" value="1"/>
</dbReference>
<dbReference type="PIRSF" id="PIRSF010372">
    <property type="entry name" value="PaiB"/>
    <property type="match status" value="1"/>
</dbReference>
<name>A0A556CAP4_BREAU</name>
<dbReference type="Proteomes" id="UP000316406">
    <property type="component" value="Unassembled WGS sequence"/>
</dbReference>
<evidence type="ECO:0000313" key="2">
    <source>
        <dbReference type="EMBL" id="TSI14522.1"/>
    </source>
</evidence>
<dbReference type="Pfam" id="PF04299">
    <property type="entry name" value="FMN_bind_2"/>
    <property type="match status" value="1"/>
</dbReference>
<evidence type="ECO:0000256" key="1">
    <source>
        <dbReference type="SAM" id="MobiDB-lite"/>
    </source>
</evidence>
<dbReference type="Gene3D" id="2.30.110.10">
    <property type="entry name" value="Electron Transport, Fmn-binding Protein, Chain A"/>
    <property type="match status" value="1"/>
</dbReference>